<protein>
    <submittedName>
        <fullName evidence="2">Uncharacterized protein</fullName>
    </submittedName>
</protein>
<keyword evidence="3" id="KW-1185">Reference proteome</keyword>
<dbReference type="Proteomes" id="UP000596661">
    <property type="component" value="Chromosome 3"/>
</dbReference>
<dbReference type="AlphaFoldDB" id="A0A803P7D8"/>
<sequence length="255" mass="28181">MLLNFDRKLERLHVMRGNNKGNGTSGANIGPSTNLAASITYLENQQAIQIEEEEVMVITLEIVVVHQITEENIKVEGEEDQATQNQPANGANNHVTSSSSNATRRWSMVLPNMHFFGAANTNTSPPADPLLVGTISHSQSSLEATPTNNTLEVSEHVDISSTHTDYLDTLDVPNTEHEIQEQEAKEPTPQQLVPTHPTVTRAKAGIFKPKVYLGQAKWNPNLAEPSCIEEALESKEWNDGTLKRFKAKLVRKGFH</sequence>
<accession>A0A803P7D8</accession>
<dbReference type="EnsemblPlants" id="evm.model.03.1970">
    <property type="protein sequence ID" value="cds.evm.model.03.1970"/>
    <property type="gene ID" value="evm.TU.03.1970"/>
</dbReference>
<reference evidence="2" key="2">
    <citation type="submission" date="2021-03" db="UniProtKB">
        <authorList>
            <consortium name="EnsemblPlants"/>
        </authorList>
    </citation>
    <scope>IDENTIFICATION</scope>
</reference>
<feature type="compositionally biased region" description="Polar residues" evidence="1">
    <location>
        <begin position="82"/>
        <end position="101"/>
    </location>
</feature>
<evidence type="ECO:0000313" key="2">
    <source>
        <dbReference type="EnsemblPlants" id="cds.evm.model.03.1970"/>
    </source>
</evidence>
<feature type="region of interest" description="Disordered" evidence="1">
    <location>
        <begin position="75"/>
        <end position="101"/>
    </location>
</feature>
<reference evidence="2" key="1">
    <citation type="submission" date="2018-11" db="EMBL/GenBank/DDBJ databases">
        <authorList>
            <person name="Grassa J C."/>
        </authorList>
    </citation>
    <scope>NUCLEOTIDE SEQUENCE [LARGE SCALE GENOMIC DNA]</scope>
</reference>
<name>A0A803P7D8_CANSA</name>
<evidence type="ECO:0000313" key="3">
    <source>
        <dbReference type="Proteomes" id="UP000596661"/>
    </source>
</evidence>
<proteinExistence type="predicted"/>
<organism evidence="2 3">
    <name type="scientific">Cannabis sativa</name>
    <name type="common">Hemp</name>
    <name type="synonym">Marijuana</name>
    <dbReference type="NCBI Taxonomy" id="3483"/>
    <lineage>
        <taxon>Eukaryota</taxon>
        <taxon>Viridiplantae</taxon>
        <taxon>Streptophyta</taxon>
        <taxon>Embryophyta</taxon>
        <taxon>Tracheophyta</taxon>
        <taxon>Spermatophyta</taxon>
        <taxon>Magnoliopsida</taxon>
        <taxon>eudicotyledons</taxon>
        <taxon>Gunneridae</taxon>
        <taxon>Pentapetalae</taxon>
        <taxon>rosids</taxon>
        <taxon>fabids</taxon>
        <taxon>Rosales</taxon>
        <taxon>Cannabaceae</taxon>
        <taxon>Cannabis</taxon>
    </lineage>
</organism>
<dbReference type="EMBL" id="UZAU01000346">
    <property type="status" value="NOT_ANNOTATED_CDS"/>
    <property type="molecule type" value="Genomic_DNA"/>
</dbReference>
<dbReference type="Gramene" id="evm.model.03.1970">
    <property type="protein sequence ID" value="cds.evm.model.03.1970"/>
    <property type="gene ID" value="evm.TU.03.1970"/>
</dbReference>
<evidence type="ECO:0000256" key="1">
    <source>
        <dbReference type="SAM" id="MobiDB-lite"/>
    </source>
</evidence>